<feature type="non-terminal residue" evidence="1">
    <location>
        <position position="36"/>
    </location>
</feature>
<protein>
    <recommendedName>
        <fullName evidence="2">Transposase</fullName>
    </recommendedName>
</protein>
<proteinExistence type="predicted"/>
<comment type="caution">
    <text evidence="1">The sequence shown here is derived from an EMBL/GenBank/DDBJ whole genome shotgun (WGS) entry which is preliminary data.</text>
</comment>
<dbReference type="GO" id="GO:0003677">
    <property type="term" value="F:DNA binding"/>
    <property type="evidence" value="ECO:0007669"/>
    <property type="project" value="InterPro"/>
</dbReference>
<gene>
    <name evidence="1" type="ORF">S06H3_35622</name>
</gene>
<dbReference type="Pfam" id="PF01527">
    <property type="entry name" value="HTH_Tnp_1"/>
    <property type="match status" value="1"/>
</dbReference>
<reference evidence="1" key="1">
    <citation type="journal article" date="2014" name="Front. Microbiol.">
        <title>High frequency of phylogenetically diverse reductive dehalogenase-homologous genes in deep subseafloor sedimentary metagenomes.</title>
        <authorList>
            <person name="Kawai M."/>
            <person name="Futagami T."/>
            <person name="Toyoda A."/>
            <person name="Takaki Y."/>
            <person name="Nishi S."/>
            <person name="Hori S."/>
            <person name="Arai W."/>
            <person name="Tsubouchi T."/>
            <person name="Morono Y."/>
            <person name="Uchiyama I."/>
            <person name="Ito T."/>
            <person name="Fujiyama A."/>
            <person name="Inagaki F."/>
            <person name="Takami H."/>
        </authorList>
    </citation>
    <scope>NUCLEOTIDE SEQUENCE</scope>
    <source>
        <strain evidence="1">Expedition CK06-06</strain>
    </source>
</reference>
<dbReference type="EMBL" id="BARV01021506">
    <property type="protein sequence ID" value="GAI24456.1"/>
    <property type="molecule type" value="Genomic_DNA"/>
</dbReference>
<evidence type="ECO:0008006" key="2">
    <source>
        <dbReference type="Google" id="ProtNLM"/>
    </source>
</evidence>
<dbReference type="GO" id="GO:0004803">
    <property type="term" value="F:transposase activity"/>
    <property type="evidence" value="ECO:0007669"/>
    <property type="project" value="InterPro"/>
</dbReference>
<name>X1N2J5_9ZZZZ</name>
<dbReference type="GO" id="GO:0006313">
    <property type="term" value="P:DNA transposition"/>
    <property type="evidence" value="ECO:0007669"/>
    <property type="project" value="InterPro"/>
</dbReference>
<evidence type="ECO:0000313" key="1">
    <source>
        <dbReference type="EMBL" id="GAI24456.1"/>
    </source>
</evidence>
<dbReference type="InterPro" id="IPR002514">
    <property type="entry name" value="Transposase_8"/>
</dbReference>
<dbReference type="AlphaFoldDB" id="X1N2J5"/>
<sequence>MKTRRYSEGQVFRILKEVESGMPVVSAAREHGVSPA</sequence>
<organism evidence="1">
    <name type="scientific">marine sediment metagenome</name>
    <dbReference type="NCBI Taxonomy" id="412755"/>
    <lineage>
        <taxon>unclassified sequences</taxon>
        <taxon>metagenomes</taxon>
        <taxon>ecological metagenomes</taxon>
    </lineage>
</organism>
<accession>X1N2J5</accession>